<dbReference type="InterPro" id="IPR045076">
    <property type="entry name" value="MutS"/>
</dbReference>
<dbReference type="GO" id="GO:0140664">
    <property type="term" value="F:ATP-dependent DNA damage sensor activity"/>
    <property type="evidence" value="ECO:0007669"/>
    <property type="project" value="InterPro"/>
</dbReference>
<dbReference type="SMART" id="SM00534">
    <property type="entry name" value="MUTSac"/>
    <property type="match status" value="1"/>
</dbReference>
<feature type="domain" description="DNA mismatch repair proteins mutS family" evidence="4">
    <location>
        <begin position="319"/>
        <end position="505"/>
    </location>
</feature>
<dbReference type="Gene3D" id="3.40.50.300">
    <property type="entry name" value="P-loop containing nucleotide triphosphate hydrolases"/>
    <property type="match status" value="1"/>
</dbReference>
<evidence type="ECO:0000313" key="5">
    <source>
        <dbReference type="EMBL" id="QNE36829.1"/>
    </source>
</evidence>
<dbReference type="PANTHER" id="PTHR11361">
    <property type="entry name" value="DNA MISMATCH REPAIR PROTEIN MUTS FAMILY MEMBER"/>
    <property type="match status" value="1"/>
</dbReference>
<dbReference type="AlphaFoldDB" id="A0A7G6YEB4"/>
<evidence type="ECO:0000256" key="2">
    <source>
        <dbReference type="ARBA" id="ARBA00022840"/>
    </source>
</evidence>
<evidence type="ECO:0000313" key="6">
    <source>
        <dbReference type="Proteomes" id="UP000515511"/>
    </source>
</evidence>
<reference evidence="6" key="1">
    <citation type="submission" date="2019-09" db="EMBL/GenBank/DDBJ databases">
        <title>Antimicrobial potential of Antarctic Bacteria.</title>
        <authorList>
            <person name="Benaud N."/>
            <person name="Edwards R.J."/>
            <person name="Ferrari B.C."/>
        </authorList>
    </citation>
    <scope>NUCLEOTIDE SEQUENCE [LARGE SCALE GENOMIC DNA]</scope>
    <source>
        <strain evidence="6">INR9</strain>
    </source>
</reference>
<keyword evidence="2" id="KW-0067">ATP-binding</keyword>
<dbReference type="PANTHER" id="PTHR11361:SF34">
    <property type="entry name" value="DNA MISMATCH REPAIR PROTEIN MSH1, MITOCHONDRIAL"/>
    <property type="match status" value="1"/>
</dbReference>
<evidence type="ECO:0000259" key="4">
    <source>
        <dbReference type="SMART" id="SM00534"/>
    </source>
</evidence>
<dbReference type="RefSeq" id="WP_185276265.1">
    <property type="nucleotide sequence ID" value="NZ_CP043641.1"/>
</dbReference>
<keyword evidence="1" id="KW-0547">Nucleotide-binding</keyword>
<dbReference type="KEGG" id="lse:F1C12_18035"/>
<dbReference type="InterPro" id="IPR000432">
    <property type="entry name" value="DNA_mismatch_repair_MutS_C"/>
</dbReference>
<name>A0A7G6YEB4_9MICO</name>
<dbReference type="EMBL" id="CP043641">
    <property type="protein sequence ID" value="QNE36829.1"/>
    <property type="molecule type" value="Genomic_DNA"/>
</dbReference>
<dbReference type="SUPFAM" id="SSF52540">
    <property type="entry name" value="P-loop containing nucleoside triphosphate hydrolases"/>
    <property type="match status" value="1"/>
</dbReference>
<dbReference type="GO" id="GO:0005524">
    <property type="term" value="F:ATP binding"/>
    <property type="evidence" value="ECO:0007669"/>
    <property type="project" value="UniProtKB-KW"/>
</dbReference>
<dbReference type="InterPro" id="IPR027417">
    <property type="entry name" value="P-loop_NTPase"/>
</dbReference>
<dbReference type="Pfam" id="PF00488">
    <property type="entry name" value="MutS_V"/>
    <property type="match status" value="1"/>
</dbReference>
<organism evidence="5 6">
    <name type="scientific">Leifsonia shinshuensis</name>
    <dbReference type="NCBI Taxonomy" id="150026"/>
    <lineage>
        <taxon>Bacteria</taxon>
        <taxon>Bacillati</taxon>
        <taxon>Actinomycetota</taxon>
        <taxon>Actinomycetes</taxon>
        <taxon>Micrococcales</taxon>
        <taxon>Microbacteriaceae</taxon>
        <taxon>Leifsonia</taxon>
    </lineage>
</organism>
<proteinExistence type="predicted"/>
<dbReference type="GO" id="GO:0005829">
    <property type="term" value="C:cytosol"/>
    <property type="evidence" value="ECO:0007669"/>
    <property type="project" value="TreeGrafter"/>
</dbReference>
<dbReference type="GO" id="GO:0030983">
    <property type="term" value="F:mismatched DNA binding"/>
    <property type="evidence" value="ECO:0007669"/>
    <property type="project" value="InterPro"/>
</dbReference>
<dbReference type="GO" id="GO:0006298">
    <property type="term" value="P:mismatch repair"/>
    <property type="evidence" value="ECO:0007669"/>
    <property type="project" value="InterPro"/>
</dbReference>
<keyword evidence="3" id="KW-0238">DNA-binding</keyword>
<protein>
    <submittedName>
        <fullName evidence="5">DNA mismatch repair protein MutS</fullName>
    </submittedName>
</protein>
<sequence length="511" mass="56702">MKAHLLFTDADFVLIDHPDENQHDRFADLELGVLVRAMAADDAFLAETATAALHQPLTDADQIRHRQQALTDALANPDAIRALYALPVQALAEAKRIYSWGLSSPSGMVHHGSQLMEVYIRYLRSLRLLADENAPAFRSPAFTTLFQMLQSELTDEYFEEIDEHLAQLRFRHGVLSSAHLGEANKPTRITLRRPSGRRIPLLQRLGFTHPAHTMTIPDRDEAGFSALHELQDRGVDLVANALIQSTDHIKSFLTMLQRELAFYLGAINLHDALTAQGEPTTIPTLTDTAGFAADELYDIALVLIGGRPAVGNTIDATATPLVVITGANRGGKSTFLRSLGQAQLLTQCGLFAPATALSTGVRTGIFTHFKREEDKQLVSGKLDEELGRMSRIVDAVTPGAMVLFNESFASTNEREGSEISRHVVHAFRDRAVTVAFVTHLFDFAHRLREENREDTLFLRAHRAEDGGRDFTLTEGEPLSTSFGWDVYQRVFGDEKDPRPAERMSLTAFEEP</sequence>
<evidence type="ECO:0000256" key="1">
    <source>
        <dbReference type="ARBA" id="ARBA00022741"/>
    </source>
</evidence>
<evidence type="ECO:0000256" key="3">
    <source>
        <dbReference type="ARBA" id="ARBA00023125"/>
    </source>
</evidence>
<gene>
    <name evidence="5" type="ORF">F1C12_18035</name>
</gene>
<dbReference type="Proteomes" id="UP000515511">
    <property type="component" value="Chromosome"/>
</dbReference>
<accession>A0A7G6YEB4</accession>